<dbReference type="AlphaFoldDB" id="A0A193LD62"/>
<keyword evidence="3" id="KW-0998">Cell outer membrane</keyword>
<keyword evidence="9" id="KW-1185">Reference proteome</keyword>
<dbReference type="Pfam" id="PF07715">
    <property type="entry name" value="Plug"/>
    <property type="match status" value="1"/>
</dbReference>
<gene>
    <name evidence="8" type="ORF">BA177_03625</name>
</gene>
<dbReference type="InterPro" id="IPR036942">
    <property type="entry name" value="Beta-barrel_TonB_sf"/>
</dbReference>
<dbReference type="InterPro" id="IPR000531">
    <property type="entry name" value="Beta-barrel_TonB"/>
</dbReference>
<evidence type="ECO:0000256" key="2">
    <source>
        <dbReference type="ARBA" id="ARBA00023136"/>
    </source>
</evidence>
<keyword evidence="4" id="KW-0798">TonB box</keyword>
<dbReference type="PANTHER" id="PTHR40980:SF4">
    <property type="entry name" value="TONB-DEPENDENT RECEPTOR-LIKE BETA-BARREL DOMAIN-CONTAINING PROTEIN"/>
    <property type="match status" value="1"/>
</dbReference>
<evidence type="ECO:0000256" key="4">
    <source>
        <dbReference type="RuleBase" id="RU003357"/>
    </source>
</evidence>
<evidence type="ECO:0000313" key="8">
    <source>
        <dbReference type="EMBL" id="ANO50418.1"/>
    </source>
</evidence>
<evidence type="ECO:0000256" key="1">
    <source>
        <dbReference type="ARBA" id="ARBA00004442"/>
    </source>
</evidence>
<dbReference type="STRING" id="1548547.BA177_03625"/>
<evidence type="ECO:0000259" key="6">
    <source>
        <dbReference type="Pfam" id="PF00593"/>
    </source>
</evidence>
<dbReference type="SUPFAM" id="SSF56935">
    <property type="entry name" value="Porins"/>
    <property type="match status" value="1"/>
</dbReference>
<name>A0A193LD62_9GAMM</name>
<dbReference type="Proteomes" id="UP000092695">
    <property type="component" value="Chromosome"/>
</dbReference>
<comment type="similarity">
    <text evidence="4">Belongs to the TonB-dependent receptor family.</text>
</comment>
<protein>
    <recommendedName>
        <fullName evidence="10">TonB-dependent receptor plug domain-containing protein</fullName>
    </recommendedName>
</protein>
<reference evidence="8 9" key="1">
    <citation type="submission" date="2016-06" db="EMBL/GenBank/DDBJ databases">
        <title>Complete genome sequence of a deep-branching marine Gamma Proteobacterium Woeseia oceani type strain XK5.</title>
        <authorList>
            <person name="Mu D."/>
            <person name="Du Z."/>
        </authorList>
    </citation>
    <scope>NUCLEOTIDE SEQUENCE [LARGE SCALE GENOMIC DNA]</scope>
    <source>
        <strain evidence="8 9">XK5</strain>
    </source>
</reference>
<accession>A0A193LD62</accession>
<dbReference type="InterPro" id="IPR012910">
    <property type="entry name" value="Plug_dom"/>
</dbReference>
<feature type="region of interest" description="Disordered" evidence="5">
    <location>
        <begin position="67"/>
        <end position="86"/>
    </location>
</feature>
<evidence type="ECO:0000256" key="3">
    <source>
        <dbReference type="ARBA" id="ARBA00023237"/>
    </source>
</evidence>
<dbReference type="PANTHER" id="PTHR40980">
    <property type="entry name" value="PLUG DOMAIN-CONTAINING PROTEIN"/>
    <property type="match status" value="1"/>
</dbReference>
<sequence>MIHPGTAQAEGDSAILMADPERTVIAAGVWTSEDGSKVTYESQYFEAYQAVTAADMLRWVPGGAELLPRNGGNNNKKDKRGFGSGGDQILINGKRLSGKSNDIGSAMQRIQANLVSRVELIRGTSPGLDVRSEGTLINVVLSEEISGGAGSWQLHSGFYGNDTELDGLISYSNSAGRLNYLVSAELGPYNRGNDVDRYEEYFTPDSGVLTERREINEPELKEALVLNSSVGWSFANGDMLNLNGRIADRDEFKNETTQVFVVGVADTNTLENTSTEQALEWELGGDLEQEIGRGVLKTRLIYALEDEQEGERIAQTSTDPGNVPAQSLVETDSVRTETIIRSSYSWTLRNGQNVELGAEGARNTLETDVALFAVGNDGTLTPVTLFNADSDVNEDRFEFFSTHFWQFSDTMALESALNVEHSKISQEGQDVDTSRAFTYVKPRFDLRWDIDDSNQLRGSAERTISQLNFSDFVANFNSDDVQVAAGNPDLEPEKSWRYQLAYERRLTNDTGVLEAQLFYRDIEDHIDNIPVTDSTSAAGNIGDAMVMGLTLKGSFRLATIGLEGAVLDANFTVRDSEATDPFTGDKRKMSYRNKTQYGINFRHDLPSLRFNYNIEVDWNGKRYANDINYRESSQSVNPRTSVNMQYRLTDRIVLWFDTRLVFDGHGRRFRERYDGNVADGILLRREVRDQYYRREHIVGLRGQF</sequence>
<keyword evidence="2 4" id="KW-0472">Membrane</keyword>
<dbReference type="Gene3D" id="2.170.130.10">
    <property type="entry name" value="TonB-dependent receptor, plug domain"/>
    <property type="match status" value="1"/>
</dbReference>
<feature type="domain" description="TonB-dependent receptor-like beta-barrel" evidence="6">
    <location>
        <begin position="272"/>
        <end position="646"/>
    </location>
</feature>
<evidence type="ECO:0008006" key="10">
    <source>
        <dbReference type="Google" id="ProtNLM"/>
    </source>
</evidence>
<dbReference type="Gene3D" id="2.40.170.20">
    <property type="entry name" value="TonB-dependent receptor, beta-barrel domain"/>
    <property type="match status" value="1"/>
</dbReference>
<dbReference type="EMBL" id="CP016268">
    <property type="protein sequence ID" value="ANO50418.1"/>
    <property type="molecule type" value="Genomic_DNA"/>
</dbReference>
<comment type="subcellular location">
    <subcellularLocation>
        <location evidence="1 4">Cell outer membrane</location>
    </subcellularLocation>
</comment>
<feature type="domain" description="TonB-dependent receptor plug" evidence="7">
    <location>
        <begin position="39"/>
        <end position="125"/>
    </location>
</feature>
<evidence type="ECO:0000256" key="5">
    <source>
        <dbReference type="SAM" id="MobiDB-lite"/>
    </source>
</evidence>
<dbReference type="GO" id="GO:0009279">
    <property type="term" value="C:cell outer membrane"/>
    <property type="evidence" value="ECO:0007669"/>
    <property type="project" value="UniProtKB-SubCell"/>
</dbReference>
<dbReference type="KEGG" id="woc:BA177_03625"/>
<evidence type="ECO:0000259" key="7">
    <source>
        <dbReference type="Pfam" id="PF07715"/>
    </source>
</evidence>
<dbReference type="Pfam" id="PF00593">
    <property type="entry name" value="TonB_dep_Rec_b-barrel"/>
    <property type="match status" value="1"/>
</dbReference>
<organism evidence="8 9">
    <name type="scientific">Woeseia oceani</name>
    <dbReference type="NCBI Taxonomy" id="1548547"/>
    <lineage>
        <taxon>Bacteria</taxon>
        <taxon>Pseudomonadati</taxon>
        <taxon>Pseudomonadota</taxon>
        <taxon>Gammaproteobacteria</taxon>
        <taxon>Woeseiales</taxon>
        <taxon>Woeseiaceae</taxon>
        <taxon>Woeseia</taxon>
    </lineage>
</organism>
<proteinExistence type="inferred from homology"/>
<evidence type="ECO:0000313" key="9">
    <source>
        <dbReference type="Proteomes" id="UP000092695"/>
    </source>
</evidence>
<dbReference type="InterPro" id="IPR037066">
    <property type="entry name" value="Plug_dom_sf"/>
</dbReference>